<organism evidence="2 3">
    <name type="scientific">Haoranjiania flava</name>
    <dbReference type="NCBI Taxonomy" id="1856322"/>
    <lineage>
        <taxon>Bacteria</taxon>
        <taxon>Pseudomonadati</taxon>
        <taxon>Bacteroidota</taxon>
        <taxon>Chitinophagia</taxon>
        <taxon>Chitinophagales</taxon>
        <taxon>Chitinophagaceae</taxon>
        <taxon>Haoranjiania</taxon>
    </lineage>
</organism>
<dbReference type="RefSeq" id="WP_263036532.1">
    <property type="nucleotide sequence ID" value="NZ_JAOTPL010000001.1"/>
</dbReference>
<dbReference type="PROSITE" id="PS51257">
    <property type="entry name" value="PROKAR_LIPOPROTEIN"/>
    <property type="match status" value="1"/>
</dbReference>
<dbReference type="EMBL" id="JAOTPL010000001">
    <property type="protein sequence ID" value="MCU7693044.1"/>
    <property type="molecule type" value="Genomic_DNA"/>
</dbReference>
<evidence type="ECO:0000313" key="3">
    <source>
        <dbReference type="Proteomes" id="UP001209317"/>
    </source>
</evidence>
<proteinExistence type="predicted"/>
<name>A0AAE3LJ43_9BACT</name>
<accession>A0AAE3LJ43</accession>
<feature type="chain" id="PRO_5042096213" description="Lipoprotein" evidence="1">
    <location>
        <begin position="23"/>
        <end position="141"/>
    </location>
</feature>
<feature type="signal peptide" evidence="1">
    <location>
        <begin position="1"/>
        <end position="22"/>
    </location>
</feature>
<evidence type="ECO:0000256" key="1">
    <source>
        <dbReference type="SAM" id="SignalP"/>
    </source>
</evidence>
<evidence type="ECO:0008006" key="4">
    <source>
        <dbReference type="Google" id="ProtNLM"/>
    </source>
</evidence>
<keyword evidence="1" id="KW-0732">Signal</keyword>
<dbReference type="AlphaFoldDB" id="A0AAE3LJ43"/>
<gene>
    <name evidence="2" type="ORF">OD355_00785</name>
</gene>
<dbReference type="Proteomes" id="UP001209317">
    <property type="component" value="Unassembled WGS sequence"/>
</dbReference>
<comment type="caution">
    <text evidence="2">The sequence shown here is derived from an EMBL/GenBank/DDBJ whole genome shotgun (WGS) entry which is preliminary data.</text>
</comment>
<protein>
    <recommendedName>
        <fullName evidence="4">Lipoprotein</fullName>
    </recommendedName>
</protein>
<sequence>MKTILLCSLALLLSAGSCKKSAENQLPPATQTGANTFGCLINGKPLIANRKPPKGMSGLSNGTTSYSINLSYPGLSIYGISYKDNVHPDNVRIRIPQFKGIGNIREKIFYFGRENLLRTPTLILIFLNMKMEFCQVLFKQV</sequence>
<keyword evidence="3" id="KW-1185">Reference proteome</keyword>
<reference evidence="2" key="1">
    <citation type="submission" date="2022-10" db="EMBL/GenBank/DDBJ databases">
        <authorList>
            <person name="Kim H.S."/>
            <person name="Kim J.-S."/>
            <person name="Suh M.K."/>
            <person name="Eom M.K."/>
            <person name="Lee J.-S."/>
        </authorList>
    </citation>
    <scope>NUCLEOTIDE SEQUENCE</scope>
    <source>
        <strain evidence="2">LIP-5</strain>
    </source>
</reference>
<evidence type="ECO:0000313" key="2">
    <source>
        <dbReference type="EMBL" id="MCU7693044.1"/>
    </source>
</evidence>